<dbReference type="Pfam" id="PF01075">
    <property type="entry name" value="Glyco_transf_9"/>
    <property type="match status" value="1"/>
</dbReference>
<evidence type="ECO:0000256" key="1">
    <source>
        <dbReference type="ARBA" id="ARBA00022676"/>
    </source>
</evidence>
<dbReference type="GO" id="GO:0005829">
    <property type="term" value="C:cytosol"/>
    <property type="evidence" value="ECO:0007669"/>
    <property type="project" value="TreeGrafter"/>
</dbReference>
<evidence type="ECO:0000256" key="2">
    <source>
        <dbReference type="ARBA" id="ARBA00022679"/>
    </source>
</evidence>
<accession>B8F5N6</accession>
<dbReference type="EMBL" id="CP001321">
    <property type="protein sequence ID" value="ACL32638.1"/>
    <property type="molecule type" value="Genomic_DNA"/>
</dbReference>
<name>B8F5N6_GLAP5</name>
<dbReference type="RefSeq" id="WP_015939577.1">
    <property type="nucleotide sequence ID" value="NC_011852.1"/>
</dbReference>
<keyword evidence="1" id="KW-0328">Glycosyltransferase</keyword>
<keyword evidence="2 3" id="KW-0808">Transferase</keyword>
<gene>
    <name evidence="3" type="ordered locus">HAPS_1019</name>
</gene>
<dbReference type="Gene3D" id="3.40.50.2000">
    <property type="entry name" value="Glycogen Phosphorylase B"/>
    <property type="match status" value="2"/>
</dbReference>
<dbReference type="PATRIC" id="fig|557723.8.peg.1016"/>
<organism evidence="3 4">
    <name type="scientific">Glaesserella parasuis serovar 5 (strain SH0165)</name>
    <name type="common">Haemophilus parasuis</name>
    <dbReference type="NCBI Taxonomy" id="557723"/>
    <lineage>
        <taxon>Bacteria</taxon>
        <taxon>Pseudomonadati</taxon>
        <taxon>Pseudomonadota</taxon>
        <taxon>Gammaproteobacteria</taxon>
        <taxon>Pasteurellales</taxon>
        <taxon>Pasteurellaceae</taxon>
        <taxon>Glaesserella</taxon>
    </lineage>
</organism>
<dbReference type="GO" id="GO:0008713">
    <property type="term" value="F:ADP-heptose-lipopolysaccharide heptosyltransferase activity"/>
    <property type="evidence" value="ECO:0007669"/>
    <property type="project" value="TreeGrafter"/>
</dbReference>
<dbReference type="InterPro" id="IPR002201">
    <property type="entry name" value="Glyco_trans_9"/>
</dbReference>
<protein>
    <submittedName>
        <fullName evidence="3">ADP-heptose:LPS heptosyltransferase</fullName>
    </submittedName>
</protein>
<dbReference type="InterPro" id="IPR051199">
    <property type="entry name" value="LPS_LOS_Heptosyltrfase"/>
</dbReference>
<dbReference type="KEGG" id="hap:HAPS_1019"/>
<evidence type="ECO:0000313" key="3">
    <source>
        <dbReference type="EMBL" id="ACL32638.1"/>
    </source>
</evidence>
<dbReference type="GO" id="GO:0009244">
    <property type="term" value="P:lipopolysaccharide core region biosynthetic process"/>
    <property type="evidence" value="ECO:0007669"/>
    <property type="project" value="TreeGrafter"/>
</dbReference>
<dbReference type="SUPFAM" id="SSF53756">
    <property type="entry name" value="UDP-Glycosyltransferase/glycogen phosphorylase"/>
    <property type="match status" value="1"/>
</dbReference>
<dbReference type="Proteomes" id="UP000006743">
    <property type="component" value="Chromosome"/>
</dbReference>
<reference evidence="3 4" key="1">
    <citation type="journal article" date="2009" name="J. Bacteriol.">
        <title>Complete genome sequence of Haemophilus parasuis SH0165.</title>
        <authorList>
            <person name="Yue M."/>
            <person name="Yang F."/>
            <person name="Yang J."/>
            <person name="Bei W."/>
            <person name="Cai X."/>
            <person name="Chen L."/>
            <person name="Dong J."/>
            <person name="Zhou R."/>
            <person name="Jin M."/>
            <person name="Jin Q."/>
            <person name="Chen H."/>
        </authorList>
    </citation>
    <scope>NUCLEOTIDE SEQUENCE [LARGE SCALE GENOMIC DNA]</scope>
    <source>
        <strain evidence="3 4">SH0165</strain>
    </source>
</reference>
<dbReference type="PANTHER" id="PTHR30160:SF7">
    <property type="entry name" value="ADP-HEPTOSE--LPS HEPTOSYLTRANSFERASE 2"/>
    <property type="match status" value="1"/>
</dbReference>
<keyword evidence="4" id="KW-1185">Reference proteome</keyword>
<sequence>MLFKKLFLFFIEKRKILNIENLFSKKVNSILVRPLGNAIGDAVVHTAHLQQLRYLFPNAKLGIVVTPQNKEVFEHSGLVDTYVNRSIISYILNFKKWDLLIDFENNFNSSSLFMDRIINPKYIAIFRKYNKKHYNFDTVKNYDFHFPQKENERLSHYLIKSGLNRNNCLSETHSKLTTNPINDEKVSRYWKKDKLKILLCPQGSKRQIPENELAEFLNNSIPAPLLDKIDIIVGYTNTANEYALRLRNLVPKIEINLSPKTTLSEYISLISSADFVIAVDGGSLHIACAFQKPLLSFLQKANLIWGLGNLY</sequence>
<dbReference type="AlphaFoldDB" id="B8F5N6"/>
<evidence type="ECO:0000313" key="4">
    <source>
        <dbReference type="Proteomes" id="UP000006743"/>
    </source>
</evidence>
<dbReference type="STRING" id="557723.HAPS_1019"/>
<dbReference type="HOGENOM" id="CLU_789082_0_0_6"/>
<proteinExistence type="predicted"/>
<dbReference type="PANTHER" id="PTHR30160">
    <property type="entry name" value="TETRAACYLDISACCHARIDE 4'-KINASE-RELATED"/>
    <property type="match status" value="1"/>
</dbReference>